<evidence type="ECO:0000259" key="3">
    <source>
        <dbReference type="PROSITE" id="PS50076"/>
    </source>
</evidence>
<organism evidence="4 5">
    <name type="scientific">Apatococcus fuscideae</name>
    <dbReference type="NCBI Taxonomy" id="2026836"/>
    <lineage>
        <taxon>Eukaryota</taxon>
        <taxon>Viridiplantae</taxon>
        <taxon>Chlorophyta</taxon>
        <taxon>core chlorophytes</taxon>
        <taxon>Trebouxiophyceae</taxon>
        <taxon>Chlorellales</taxon>
        <taxon>Chlorellaceae</taxon>
        <taxon>Apatococcus</taxon>
    </lineage>
</organism>
<dbReference type="AlphaFoldDB" id="A0AAW1SQS3"/>
<feature type="domain" description="J" evidence="3">
    <location>
        <begin position="13"/>
        <end position="92"/>
    </location>
</feature>
<comment type="caution">
    <text evidence="4">The sequence shown here is derived from an EMBL/GenBank/DDBJ whole genome shotgun (WGS) entry which is preliminary data.</text>
</comment>
<dbReference type="EMBL" id="JALJOV010001134">
    <property type="protein sequence ID" value="KAK9853636.1"/>
    <property type="molecule type" value="Genomic_DNA"/>
</dbReference>
<dbReference type="GO" id="GO:0044571">
    <property type="term" value="P:[2Fe-2S] cluster assembly"/>
    <property type="evidence" value="ECO:0007669"/>
    <property type="project" value="InterPro"/>
</dbReference>
<sequence length="173" mass="19765">MTPTRGQYEKGSRHTQRLQHETFDVDSKQLDRTFRQLQTRLHPDKLSSSVPEEQENAANQSAYVNGAYRTLKDPLARAYHLLQRRGRSDGQGGEGTIEDPELLMMVMETRQQIEEAESQEDLMALRHTNEAKRRDCIQSMSVAFGKEDLDLAEELVTQLRYLTTAGDAISLKL</sequence>
<dbReference type="InterPro" id="IPR036869">
    <property type="entry name" value="J_dom_sf"/>
</dbReference>
<accession>A0AAW1SQS3</accession>
<dbReference type="PANTHER" id="PTHR14021:SF15">
    <property type="entry name" value="IRON-SULFUR CLUSTER CO-CHAPERONE PROTEIN HSCB"/>
    <property type="match status" value="1"/>
</dbReference>
<keyword evidence="2" id="KW-0143">Chaperone</keyword>
<name>A0AAW1SQS3_9CHLO</name>
<dbReference type="InterPro" id="IPR036386">
    <property type="entry name" value="HscB_C_sf"/>
</dbReference>
<comment type="similarity">
    <text evidence="1">Belongs to the HscB family.</text>
</comment>
<dbReference type="CDD" id="cd06257">
    <property type="entry name" value="DnaJ"/>
    <property type="match status" value="1"/>
</dbReference>
<dbReference type="GO" id="GO:0001671">
    <property type="term" value="F:ATPase activator activity"/>
    <property type="evidence" value="ECO:0007669"/>
    <property type="project" value="InterPro"/>
</dbReference>
<evidence type="ECO:0000313" key="5">
    <source>
        <dbReference type="Proteomes" id="UP001485043"/>
    </source>
</evidence>
<evidence type="ECO:0000256" key="2">
    <source>
        <dbReference type="ARBA" id="ARBA00023186"/>
    </source>
</evidence>
<dbReference type="Pfam" id="PF07743">
    <property type="entry name" value="HSCB_C"/>
    <property type="match status" value="1"/>
</dbReference>
<dbReference type="Proteomes" id="UP001485043">
    <property type="component" value="Unassembled WGS sequence"/>
</dbReference>
<keyword evidence="5" id="KW-1185">Reference proteome</keyword>
<gene>
    <name evidence="4" type="ORF">WJX84_005228</name>
</gene>
<dbReference type="PROSITE" id="PS50076">
    <property type="entry name" value="DNAJ_2"/>
    <property type="match status" value="1"/>
</dbReference>
<dbReference type="SUPFAM" id="SSF47144">
    <property type="entry name" value="HSC20 (HSCB), C-terminal oligomerisation domain"/>
    <property type="match status" value="1"/>
</dbReference>
<dbReference type="Gene3D" id="1.10.287.110">
    <property type="entry name" value="DnaJ domain"/>
    <property type="match status" value="1"/>
</dbReference>
<dbReference type="InterPro" id="IPR001623">
    <property type="entry name" value="DnaJ_domain"/>
</dbReference>
<evidence type="ECO:0000256" key="1">
    <source>
        <dbReference type="ARBA" id="ARBA00010476"/>
    </source>
</evidence>
<dbReference type="GO" id="GO:0051259">
    <property type="term" value="P:protein complex oligomerization"/>
    <property type="evidence" value="ECO:0007669"/>
    <property type="project" value="InterPro"/>
</dbReference>
<dbReference type="Gene3D" id="1.20.1280.20">
    <property type="entry name" value="HscB, C-terminal domain"/>
    <property type="match status" value="1"/>
</dbReference>
<dbReference type="NCBIfam" id="TIGR00714">
    <property type="entry name" value="hscB"/>
    <property type="match status" value="1"/>
</dbReference>
<evidence type="ECO:0000313" key="4">
    <source>
        <dbReference type="EMBL" id="KAK9853636.1"/>
    </source>
</evidence>
<protein>
    <recommendedName>
        <fullName evidence="3">J domain-containing protein</fullName>
    </recommendedName>
</protein>
<dbReference type="InterPro" id="IPR004640">
    <property type="entry name" value="HscB"/>
</dbReference>
<reference evidence="4 5" key="1">
    <citation type="journal article" date="2024" name="Nat. Commun.">
        <title>Phylogenomics reveals the evolutionary origins of lichenization in chlorophyte algae.</title>
        <authorList>
            <person name="Puginier C."/>
            <person name="Libourel C."/>
            <person name="Otte J."/>
            <person name="Skaloud P."/>
            <person name="Haon M."/>
            <person name="Grisel S."/>
            <person name="Petersen M."/>
            <person name="Berrin J.G."/>
            <person name="Delaux P.M."/>
            <person name="Dal Grande F."/>
            <person name="Keller J."/>
        </authorList>
    </citation>
    <scope>NUCLEOTIDE SEQUENCE [LARGE SCALE GENOMIC DNA]</scope>
    <source>
        <strain evidence="4 5">SAG 2523</strain>
    </source>
</reference>
<proteinExistence type="inferred from homology"/>
<dbReference type="GO" id="GO:0051087">
    <property type="term" value="F:protein-folding chaperone binding"/>
    <property type="evidence" value="ECO:0007669"/>
    <property type="project" value="InterPro"/>
</dbReference>
<dbReference type="PANTHER" id="PTHR14021">
    <property type="entry name" value="IRON-SULFUR CLUSTER CO-CHAPERONE PROTEIN HSCB"/>
    <property type="match status" value="1"/>
</dbReference>
<dbReference type="SUPFAM" id="SSF46565">
    <property type="entry name" value="Chaperone J-domain"/>
    <property type="match status" value="1"/>
</dbReference>
<dbReference type="InterPro" id="IPR009073">
    <property type="entry name" value="HscB_oligo_C"/>
</dbReference>
<dbReference type="GO" id="GO:0005739">
    <property type="term" value="C:mitochondrion"/>
    <property type="evidence" value="ECO:0007669"/>
    <property type="project" value="TreeGrafter"/>
</dbReference>